<comment type="caution">
    <text evidence="2">The sequence shown here is derived from an EMBL/GenBank/DDBJ whole genome shotgun (WGS) entry which is preliminary data.</text>
</comment>
<dbReference type="InterPro" id="IPR013783">
    <property type="entry name" value="Ig-like_fold"/>
</dbReference>
<dbReference type="EMBL" id="JBJKFK010007973">
    <property type="protein sequence ID" value="KAL3307206.1"/>
    <property type="molecule type" value="Genomic_DNA"/>
</dbReference>
<dbReference type="SMART" id="SM00060">
    <property type="entry name" value="FN3"/>
    <property type="match status" value="2"/>
</dbReference>
<proteinExistence type="predicted"/>
<reference evidence="2 3" key="1">
    <citation type="submission" date="2024-11" db="EMBL/GenBank/DDBJ databases">
        <title>Adaptive evolution of stress response genes in parasites aligns with host niche diversity.</title>
        <authorList>
            <person name="Hahn C."/>
            <person name="Resl P."/>
        </authorList>
    </citation>
    <scope>NUCLEOTIDE SEQUENCE [LARGE SCALE GENOMIC DNA]</scope>
    <source>
        <strain evidence="2">EGGRZ-B1_66</strain>
        <tissue evidence="2">Body</tissue>
    </source>
</reference>
<feature type="domain" description="Fibronectin type-III" evidence="1">
    <location>
        <begin position="1"/>
        <end position="92"/>
    </location>
</feature>
<protein>
    <recommendedName>
        <fullName evidence="1">Fibronectin type-III domain-containing protein</fullName>
    </recommendedName>
</protein>
<dbReference type="InterPro" id="IPR050713">
    <property type="entry name" value="RTP_Phos/Ushers"/>
</dbReference>
<dbReference type="InterPro" id="IPR003961">
    <property type="entry name" value="FN3_dom"/>
</dbReference>
<keyword evidence="3" id="KW-1185">Reference proteome</keyword>
<evidence type="ECO:0000313" key="2">
    <source>
        <dbReference type="EMBL" id="KAL3307206.1"/>
    </source>
</evidence>
<dbReference type="SUPFAM" id="SSF49265">
    <property type="entry name" value="Fibronectin type III"/>
    <property type="match status" value="1"/>
</dbReference>
<feature type="domain" description="Fibronectin type-III" evidence="1">
    <location>
        <begin position="132"/>
        <end position="238"/>
    </location>
</feature>
<gene>
    <name evidence="2" type="ORF">Ciccas_014287</name>
</gene>
<evidence type="ECO:0000259" key="1">
    <source>
        <dbReference type="PROSITE" id="PS50853"/>
    </source>
</evidence>
<dbReference type="Gene3D" id="2.60.40.10">
    <property type="entry name" value="Immunoglobulins"/>
    <property type="match status" value="2"/>
</dbReference>
<organism evidence="2 3">
    <name type="scientific">Cichlidogyrus casuarinus</name>
    <dbReference type="NCBI Taxonomy" id="1844966"/>
    <lineage>
        <taxon>Eukaryota</taxon>
        <taxon>Metazoa</taxon>
        <taxon>Spiralia</taxon>
        <taxon>Lophotrochozoa</taxon>
        <taxon>Platyhelminthes</taxon>
        <taxon>Monogenea</taxon>
        <taxon>Monopisthocotylea</taxon>
        <taxon>Dactylogyridea</taxon>
        <taxon>Ancyrocephalidae</taxon>
        <taxon>Cichlidogyrus</taxon>
    </lineage>
</organism>
<dbReference type="Pfam" id="PF00041">
    <property type="entry name" value="fn3"/>
    <property type="match status" value="1"/>
</dbReference>
<accession>A0ABD2PNB3</accession>
<dbReference type="PANTHER" id="PTHR46957:SF3">
    <property type="entry name" value="CYTOKINE RECEPTOR"/>
    <property type="match status" value="1"/>
</dbReference>
<dbReference type="Proteomes" id="UP001626550">
    <property type="component" value="Unassembled WGS sequence"/>
</dbReference>
<feature type="non-terminal residue" evidence="2">
    <location>
        <position position="1"/>
    </location>
</feature>
<dbReference type="GO" id="GO:0016020">
    <property type="term" value="C:membrane"/>
    <property type="evidence" value="ECO:0007669"/>
    <property type="project" value="UniProtKB-SubCell"/>
</dbReference>
<dbReference type="InterPro" id="IPR036116">
    <property type="entry name" value="FN3_sf"/>
</dbReference>
<sequence length="242" mass="26815">VHLKEVGEREASVHWSRPGDFDCTGEVLGYFMRINSTFLVDPIEINSITRNMTEFLIRGLTPGTQYQVSLASSTRGGIGAENTPIQFVTAGERPPEIDDYEDESFAPDPDVWHSSTGSEATATATQYLIPAKIDHLTVKESTQNSITVEWQLRFYMPRAETALLSNAPVTELIPGVQIRIEWSMYRVGSSKELLGPTATSYTIRNLQSNTSYYIRVIVSINNEDGPAGYTIGTTKPKSFIPS</sequence>
<dbReference type="CDD" id="cd00063">
    <property type="entry name" value="FN3"/>
    <property type="match status" value="2"/>
</dbReference>
<dbReference type="AlphaFoldDB" id="A0ABD2PNB3"/>
<dbReference type="PROSITE" id="PS50853">
    <property type="entry name" value="FN3"/>
    <property type="match status" value="2"/>
</dbReference>
<evidence type="ECO:0000313" key="3">
    <source>
        <dbReference type="Proteomes" id="UP001626550"/>
    </source>
</evidence>
<dbReference type="PANTHER" id="PTHR46957">
    <property type="entry name" value="CYTOKINE RECEPTOR"/>
    <property type="match status" value="1"/>
</dbReference>
<name>A0ABD2PNB3_9PLAT</name>